<dbReference type="EMBL" id="CAJVPW010002472">
    <property type="protein sequence ID" value="CAG8507135.1"/>
    <property type="molecule type" value="Genomic_DNA"/>
</dbReference>
<organism evidence="1 2">
    <name type="scientific">Cetraspora pellucida</name>
    <dbReference type="NCBI Taxonomy" id="1433469"/>
    <lineage>
        <taxon>Eukaryota</taxon>
        <taxon>Fungi</taxon>
        <taxon>Fungi incertae sedis</taxon>
        <taxon>Mucoromycota</taxon>
        <taxon>Glomeromycotina</taxon>
        <taxon>Glomeromycetes</taxon>
        <taxon>Diversisporales</taxon>
        <taxon>Gigasporaceae</taxon>
        <taxon>Cetraspora</taxon>
    </lineage>
</organism>
<keyword evidence="2" id="KW-1185">Reference proteome</keyword>
<gene>
    <name evidence="1" type="ORF">SPELUC_LOCUS3298</name>
</gene>
<sequence length="173" mass="20529">MAYKEVLFPVCFTGKKKYFGVAYKEIVNFKPKKLFTKGINTVKQGQMKLFRFVEEKIMKEAININNTCTIYQIVKDTIRKAKNYENKIPDLDERFSYVVVKGEWYHDKNSQLILHRNADYMEFSDIAKEQNIEIDINYYLEKTVGMCACFINKDKNINHLLHIKSHNLKIQIK</sequence>
<evidence type="ECO:0000313" key="1">
    <source>
        <dbReference type="EMBL" id="CAG8507135.1"/>
    </source>
</evidence>
<reference evidence="1" key="1">
    <citation type="submission" date="2021-06" db="EMBL/GenBank/DDBJ databases">
        <authorList>
            <person name="Kallberg Y."/>
            <person name="Tangrot J."/>
            <person name="Rosling A."/>
        </authorList>
    </citation>
    <scope>NUCLEOTIDE SEQUENCE</scope>
    <source>
        <strain evidence="1">28 12/20/2015</strain>
    </source>
</reference>
<name>A0ACA9L5I1_9GLOM</name>
<protein>
    <submittedName>
        <fullName evidence="1">18063_t:CDS:1</fullName>
    </submittedName>
</protein>
<dbReference type="Proteomes" id="UP000789366">
    <property type="component" value="Unassembled WGS sequence"/>
</dbReference>
<evidence type="ECO:0000313" key="2">
    <source>
        <dbReference type="Proteomes" id="UP000789366"/>
    </source>
</evidence>
<comment type="caution">
    <text evidence="1">The sequence shown here is derived from an EMBL/GenBank/DDBJ whole genome shotgun (WGS) entry which is preliminary data.</text>
</comment>
<accession>A0ACA9L5I1</accession>
<proteinExistence type="predicted"/>